<name>A0A1U7ZF32_NELNU</name>
<keyword evidence="3" id="KW-0611">Plant defense</keyword>
<dbReference type="Gene3D" id="3.80.10.10">
    <property type="entry name" value="Ribonuclease Inhibitor"/>
    <property type="match status" value="2"/>
</dbReference>
<comment type="similarity">
    <text evidence="1">Belongs to the disease resistance NB-LRR family.</text>
</comment>
<dbReference type="GO" id="GO:0043531">
    <property type="term" value="F:ADP binding"/>
    <property type="evidence" value="ECO:0007669"/>
    <property type="project" value="InterPro"/>
</dbReference>
<dbReference type="InterPro" id="IPR027417">
    <property type="entry name" value="P-loop_NTPase"/>
</dbReference>
<dbReference type="KEGG" id="nnu:104589878"/>
<dbReference type="InterPro" id="IPR002182">
    <property type="entry name" value="NB-ARC"/>
</dbReference>
<proteinExistence type="inferred from homology"/>
<evidence type="ECO:0000259" key="9">
    <source>
        <dbReference type="Pfam" id="PF23598"/>
    </source>
</evidence>
<dbReference type="OrthoDB" id="72369at2759"/>
<dbReference type="FunFam" id="1.10.10.10:FF:000322">
    <property type="entry name" value="Probable disease resistance protein At1g63360"/>
    <property type="match status" value="1"/>
</dbReference>
<dbReference type="InterPro" id="IPR057135">
    <property type="entry name" value="At4g27190-like_LRR"/>
</dbReference>
<dbReference type="Gene3D" id="3.40.50.300">
    <property type="entry name" value="P-loop containing nucleotide triphosphate hydrolases"/>
    <property type="match status" value="1"/>
</dbReference>
<keyword evidence="2" id="KW-0677">Repeat</keyword>
<dbReference type="InterPro" id="IPR050905">
    <property type="entry name" value="Plant_NBS-LRR"/>
</dbReference>
<dbReference type="InterPro" id="IPR032675">
    <property type="entry name" value="LRR_dom_sf"/>
</dbReference>
<dbReference type="SUPFAM" id="SSF52058">
    <property type="entry name" value="L domain-like"/>
    <property type="match status" value="1"/>
</dbReference>
<evidence type="ECO:0000256" key="1">
    <source>
        <dbReference type="ARBA" id="ARBA00008894"/>
    </source>
</evidence>
<feature type="domain" description="NB-ARC" evidence="6">
    <location>
        <begin position="195"/>
        <end position="358"/>
    </location>
</feature>
<feature type="domain" description="Disease resistance protein At4g27190-like leucine-rich repeats" evidence="7">
    <location>
        <begin position="895"/>
        <end position="1019"/>
    </location>
</feature>
<feature type="domain" description="Disease resistance protein winged helix" evidence="8">
    <location>
        <begin position="443"/>
        <end position="512"/>
    </location>
</feature>
<evidence type="ECO:0000256" key="2">
    <source>
        <dbReference type="ARBA" id="ARBA00022737"/>
    </source>
</evidence>
<feature type="domain" description="Disease resistance R13L4/SHOC-2-like LRR" evidence="9">
    <location>
        <begin position="591"/>
        <end position="730"/>
    </location>
</feature>
<dbReference type="eggNOG" id="KOG4658">
    <property type="taxonomic scope" value="Eukaryota"/>
</dbReference>
<keyword evidence="4" id="KW-0067">ATP-binding</keyword>
<dbReference type="AlphaFoldDB" id="A0A1U7ZF32"/>
<evidence type="ECO:0000259" key="7">
    <source>
        <dbReference type="Pfam" id="PF23247"/>
    </source>
</evidence>
<evidence type="ECO:0000256" key="4">
    <source>
        <dbReference type="ARBA" id="ARBA00022840"/>
    </source>
</evidence>
<dbReference type="Gene3D" id="1.10.10.10">
    <property type="entry name" value="Winged helix-like DNA-binding domain superfamily/Winged helix DNA-binding domain"/>
    <property type="match status" value="1"/>
</dbReference>
<dbReference type="InterPro" id="IPR036388">
    <property type="entry name" value="WH-like_DNA-bd_sf"/>
</dbReference>
<protein>
    <submittedName>
        <fullName evidence="11">Probable disease resistance protein At4g27220</fullName>
    </submittedName>
</protein>
<dbReference type="FunFam" id="3.40.50.300:FF:001091">
    <property type="entry name" value="Probable disease resistance protein At1g61300"/>
    <property type="match status" value="1"/>
</dbReference>
<feature type="region of interest" description="Disordered" evidence="5">
    <location>
        <begin position="680"/>
        <end position="699"/>
    </location>
</feature>
<dbReference type="GO" id="GO:0006952">
    <property type="term" value="P:defense response"/>
    <property type="evidence" value="ECO:0007669"/>
    <property type="project" value="UniProtKB-KW"/>
</dbReference>
<accession>A0A1U7ZF32</accession>
<dbReference type="Proteomes" id="UP000189703">
    <property type="component" value="Unplaced"/>
</dbReference>
<dbReference type="SUPFAM" id="SSF52540">
    <property type="entry name" value="P-loop containing nucleoside triphosphate hydrolases"/>
    <property type="match status" value="1"/>
</dbReference>
<dbReference type="InParanoid" id="A0A1U7ZF32"/>
<evidence type="ECO:0000259" key="8">
    <source>
        <dbReference type="Pfam" id="PF23559"/>
    </source>
</evidence>
<evidence type="ECO:0000256" key="5">
    <source>
        <dbReference type="SAM" id="MobiDB-lite"/>
    </source>
</evidence>
<dbReference type="Pfam" id="PF23598">
    <property type="entry name" value="LRR_14"/>
    <property type="match status" value="1"/>
</dbReference>
<dbReference type="Pfam" id="PF23247">
    <property type="entry name" value="LRR_RPS2"/>
    <property type="match status" value="1"/>
</dbReference>
<dbReference type="FunFam" id="1.10.8.430:FF:000003">
    <property type="entry name" value="Probable disease resistance protein At5g66910"/>
    <property type="match status" value="1"/>
</dbReference>
<dbReference type="Gene3D" id="1.10.8.430">
    <property type="entry name" value="Helical domain of apoptotic protease-activating factors"/>
    <property type="match status" value="1"/>
</dbReference>
<dbReference type="RefSeq" id="XP_010246628.1">
    <property type="nucleotide sequence ID" value="XM_010248326.2"/>
</dbReference>
<evidence type="ECO:0000256" key="3">
    <source>
        <dbReference type="ARBA" id="ARBA00022821"/>
    </source>
</evidence>
<feature type="compositionally biased region" description="Acidic residues" evidence="5">
    <location>
        <begin position="680"/>
        <end position="695"/>
    </location>
</feature>
<dbReference type="PANTHER" id="PTHR33463">
    <property type="entry name" value="NB-ARC DOMAIN-CONTAINING PROTEIN-RELATED"/>
    <property type="match status" value="1"/>
</dbReference>
<dbReference type="InterPro" id="IPR055414">
    <property type="entry name" value="LRR_R13L4/SHOC2-like"/>
</dbReference>
<gene>
    <name evidence="11" type="primary">LOC104589878</name>
</gene>
<dbReference type="PRINTS" id="PR00364">
    <property type="entry name" value="DISEASERSIST"/>
</dbReference>
<keyword evidence="4" id="KW-0547">Nucleotide-binding</keyword>
<evidence type="ECO:0000259" key="6">
    <source>
        <dbReference type="Pfam" id="PF00931"/>
    </source>
</evidence>
<organism evidence="10 11">
    <name type="scientific">Nelumbo nucifera</name>
    <name type="common">Sacred lotus</name>
    <dbReference type="NCBI Taxonomy" id="4432"/>
    <lineage>
        <taxon>Eukaryota</taxon>
        <taxon>Viridiplantae</taxon>
        <taxon>Streptophyta</taxon>
        <taxon>Embryophyta</taxon>
        <taxon>Tracheophyta</taxon>
        <taxon>Spermatophyta</taxon>
        <taxon>Magnoliopsida</taxon>
        <taxon>Proteales</taxon>
        <taxon>Nelumbonaceae</taxon>
        <taxon>Nelumbo</taxon>
    </lineage>
</organism>
<evidence type="ECO:0000313" key="11">
    <source>
        <dbReference type="RefSeq" id="XP_010246628.1"/>
    </source>
</evidence>
<dbReference type="OMA" id="WEALEWI"/>
<keyword evidence="10" id="KW-1185">Reference proteome</keyword>
<dbReference type="InterPro" id="IPR058922">
    <property type="entry name" value="WHD_DRP"/>
</dbReference>
<reference evidence="11" key="1">
    <citation type="submission" date="2025-08" db="UniProtKB">
        <authorList>
            <consortium name="RefSeq"/>
        </authorList>
    </citation>
    <scope>IDENTIFICATION</scope>
</reference>
<dbReference type="PANTHER" id="PTHR33463:SF209">
    <property type="entry name" value="DISEASE RESISTANCE PROTEIN RPS2-LIKE"/>
    <property type="match status" value="1"/>
</dbReference>
<evidence type="ECO:0000313" key="10">
    <source>
        <dbReference type="Proteomes" id="UP000189703"/>
    </source>
</evidence>
<dbReference type="Pfam" id="PF00931">
    <property type="entry name" value="NB-ARC"/>
    <property type="match status" value="1"/>
</dbReference>
<dbReference type="GeneID" id="104589878"/>
<sequence>MDAFTSMWSLVCDPTMSVWASFMREMDYFRTGKILENLKTQAQRLHAIKAEMETVSTIPENEYWLQVAEDLERQVKDIDEGLKENKLGGRLPYLHILARRNLGKHIVTLEEEILQHYNEGSELIKRGPVVDELQQPQPEEVEAVPATTIDEPPKPQLEEVEAIPATTIDEPPQAQPVEVIPATTNYDYKEPIRRNVERVLECVRDLTNVQRIGVWGVGGVGKTTVMQQLKNLPEITQMFEVVIWVTASKTLNVRNLQNKIAQQLKMELKSNSEEAVARELLQHLATKKYLLILEDVREAIELEKIGVPRPSDENKCKIILTSASLDVCRQMHTDKEIKLEVLSKEQAWKLFSEIVGERVVGSPTIEPIATRVAKKCRGLPLAVKVIGRSLRNKHDVRRWRHALRDLKSKTTAQKEDEVLAILKFGYDRLENDNLKKCFLYAALYPEDYAIDVDELIDHWWAEGFIANGSWGNARQKGITFVNQLTDACLLEKIECGYRSFRVKMHDTIRDLALYITSLPSLAPSRCNFLVRANAGLNEFPDEVEWRPANKISLMDNQISSLPDRPKCSSSLSTLLLQRFGHLKVIPMSFFEHMQGLGVLDLSRTNIRKLPPSVSKLIGLRGLFLWECTYLTTLPSQVEALTSLEVLHVGPYVEHLPAEVGKLTHLRSLWVIFRAGRRKEDEDDDDEEEEDDDDEEEKKMIPEGMLAELSQLEDLIIYAKGFVSYKFQNKWIGVAKALAREATSLVKLTRLGFLFPSVDFLERFLRESLSWKNQCLKSFFLEVTTSDFEYVTALDSPFNWGLDTPNDDFDLVPRIEGEQSLMFEGGDSIPYSIVDLLGKASFFQLVGHKTAETMSSFSWVEGLKHLECCILNGCNAMKTMLNLDDAADAILQNVKILRLLFMLELRTILEGPALPPESFSSLKYLNIQNCPRLKHVFRRSSVLQLPNLETVDIANCIELEEIVKKEDKETKDDSAAVVMLPKLKVLKIKHLPKLARICKPDSLAKPPSLETITVVGCQNL</sequence>
<dbReference type="GO" id="GO:0005524">
    <property type="term" value="F:ATP binding"/>
    <property type="evidence" value="ECO:0007669"/>
    <property type="project" value="UniProtKB-KW"/>
</dbReference>
<dbReference type="InterPro" id="IPR042197">
    <property type="entry name" value="Apaf_helical"/>
</dbReference>
<dbReference type="Pfam" id="PF23559">
    <property type="entry name" value="WHD_DRP"/>
    <property type="match status" value="1"/>
</dbReference>